<feature type="transmembrane region" description="Helical" evidence="1">
    <location>
        <begin position="67"/>
        <end position="88"/>
    </location>
</feature>
<dbReference type="EMBL" id="MU150405">
    <property type="protein sequence ID" value="KAF9456735.1"/>
    <property type="molecule type" value="Genomic_DNA"/>
</dbReference>
<feature type="transmembrane region" description="Helical" evidence="1">
    <location>
        <begin position="172"/>
        <end position="193"/>
    </location>
</feature>
<keyword evidence="1" id="KW-0472">Membrane</keyword>
<keyword evidence="1" id="KW-1133">Transmembrane helix</keyword>
<name>A0A9P5XTU3_9AGAR</name>
<dbReference type="Proteomes" id="UP000807353">
    <property type="component" value="Unassembled WGS sequence"/>
</dbReference>
<evidence type="ECO:0000313" key="3">
    <source>
        <dbReference type="Proteomes" id="UP000807353"/>
    </source>
</evidence>
<sequence length="362" mass="40012">MANLSNIHLPNPFTPMAFLPADEAYQKTISEYVIVGGLSVLIWDILTHLHSDYRLLTQYKISLPTTIYILSRWSTLLLVTAASVFQTAPVDDCVALAKVSCAVYHVAVSSTALLFFLRVRAIYNQDTYITAIFFFLWVAVLGGSLTSVLSLSGVHIGTTKYCAFSNFKSYRGAANITVAVFDTCVFVAITWRLSNSQLSILKASSPASKRRFDLFGRYYPAFSKGLLHDGQKYYMAAMLANLLVLILEFVPGVPTPYRSVFLTPTVGLTNILACRVFRHTKFGRNNGDVRAVSTILFQKTNNTPLFVHTRPQHNDSEVTTTSDAEAELHNSSLTETESSKDSCFLGRVGHNSGENIFVNSAV</sequence>
<feature type="transmembrane region" description="Helical" evidence="1">
    <location>
        <begin position="233"/>
        <end position="253"/>
    </location>
</feature>
<protein>
    <submittedName>
        <fullName evidence="2">Uncharacterized protein</fullName>
    </submittedName>
</protein>
<accession>A0A9P5XTU3</accession>
<reference evidence="2" key="1">
    <citation type="submission" date="2020-11" db="EMBL/GenBank/DDBJ databases">
        <authorList>
            <consortium name="DOE Joint Genome Institute"/>
            <person name="Ahrendt S."/>
            <person name="Riley R."/>
            <person name="Andreopoulos W."/>
            <person name="Labutti K."/>
            <person name="Pangilinan J."/>
            <person name="Ruiz-Duenas F.J."/>
            <person name="Barrasa J.M."/>
            <person name="Sanchez-Garcia M."/>
            <person name="Camarero S."/>
            <person name="Miyauchi S."/>
            <person name="Serrano A."/>
            <person name="Linde D."/>
            <person name="Babiker R."/>
            <person name="Drula E."/>
            <person name="Ayuso-Fernandez I."/>
            <person name="Pacheco R."/>
            <person name="Padilla G."/>
            <person name="Ferreira P."/>
            <person name="Barriuso J."/>
            <person name="Kellner H."/>
            <person name="Castanera R."/>
            <person name="Alfaro M."/>
            <person name="Ramirez L."/>
            <person name="Pisabarro A.G."/>
            <person name="Kuo A."/>
            <person name="Tritt A."/>
            <person name="Lipzen A."/>
            <person name="He G."/>
            <person name="Yan M."/>
            <person name="Ng V."/>
            <person name="Cullen D."/>
            <person name="Martin F."/>
            <person name="Rosso M.-N."/>
            <person name="Henrissat B."/>
            <person name="Hibbett D."/>
            <person name="Martinez A.T."/>
            <person name="Grigoriev I.V."/>
        </authorList>
    </citation>
    <scope>NUCLEOTIDE SEQUENCE</scope>
    <source>
        <strain evidence="2">CBS 247.69</strain>
    </source>
</reference>
<proteinExistence type="predicted"/>
<feature type="transmembrane region" description="Helical" evidence="1">
    <location>
        <begin position="29"/>
        <end position="46"/>
    </location>
</feature>
<evidence type="ECO:0000313" key="2">
    <source>
        <dbReference type="EMBL" id="KAF9456735.1"/>
    </source>
</evidence>
<keyword evidence="1" id="KW-0812">Transmembrane</keyword>
<comment type="caution">
    <text evidence="2">The sequence shown here is derived from an EMBL/GenBank/DDBJ whole genome shotgun (WGS) entry which is preliminary data.</text>
</comment>
<evidence type="ECO:0000256" key="1">
    <source>
        <dbReference type="SAM" id="Phobius"/>
    </source>
</evidence>
<dbReference type="OrthoDB" id="3038990at2759"/>
<feature type="transmembrane region" description="Helical" evidence="1">
    <location>
        <begin position="128"/>
        <end position="152"/>
    </location>
</feature>
<gene>
    <name evidence="2" type="ORF">BDZ94DRAFT_320894</name>
</gene>
<feature type="transmembrane region" description="Helical" evidence="1">
    <location>
        <begin position="259"/>
        <end position="277"/>
    </location>
</feature>
<keyword evidence="3" id="KW-1185">Reference proteome</keyword>
<feature type="transmembrane region" description="Helical" evidence="1">
    <location>
        <begin position="94"/>
        <end position="116"/>
    </location>
</feature>
<dbReference type="AlphaFoldDB" id="A0A9P5XTU3"/>
<organism evidence="2 3">
    <name type="scientific">Collybia nuda</name>
    <dbReference type="NCBI Taxonomy" id="64659"/>
    <lineage>
        <taxon>Eukaryota</taxon>
        <taxon>Fungi</taxon>
        <taxon>Dikarya</taxon>
        <taxon>Basidiomycota</taxon>
        <taxon>Agaricomycotina</taxon>
        <taxon>Agaricomycetes</taxon>
        <taxon>Agaricomycetidae</taxon>
        <taxon>Agaricales</taxon>
        <taxon>Tricholomatineae</taxon>
        <taxon>Clitocybaceae</taxon>
        <taxon>Collybia</taxon>
    </lineage>
</organism>